<keyword evidence="3" id="KW-1185">Reference proteome</keyword>
<dbReference type="OrthoDB" id="152248at2759"/>
<evidence type="ECO:0000313" key="2">
    <source>
        <dbReference type="EMBL" id="CBX91417.1"/>
    </source>
</evidence>
<dbReference type="InParanoid" id="E4ZJY2"/>
<sequence>MKWLFAFLPLAAAAPALPTFEADNGPPPGTVKIKSVGYGGTGCPQGTVSSTILGHRDTVTLIFDEYVASIGPGIAVTEQRKNCQLNIALDYPGGFQYSILSADYRGYASIQKGVQGTLKSTYYFSGQTDQTSTAYTFEGPITQDYLKHDEADSTSVVWSPCGQAGVLNINSQVRLTSSNPAATGLLTTDSTDLKFTQVVVPGSSKWSSYNGESVYDDEYCSSSAILPSPIFRFLGQR</sequence>
<proteinExistence type="predicted"/>
<name>E4ZJY2_LEPMJ</name>
<organism evidence="3">
    <name type="scientific">Leptosphaeria maculans (strain JN3 / isolate v23.1.3 / race Av1-4-5-6-7-8)</name>
    <name type="common">Blackleg fungus</name>
    <name type="synonym">Phoma lingam</name>
    <dbReference type="NCBI Taxonomy" id="985895"/>
    <lineage>
        <taxon>Eukaryota</taxon>
        <taxon>Fungi</taxon>
        <taxon>Dikarya</taxon>
        <taxon>Ascomycota</taxon>
        <taxon>Pezizomycotina</taxon>
        <taxon>Dothideomycetes</taxon>
        <taxon>Pleosporomycetidae</taxon>
        <taxon>Pleosporales</taxon>
        <taxon>Pleosporineae</taxon>
        <taxon>Leptosphaeriaceae</taxon>
        <taxon>Plenodomus</taxon>
        <taxon>Plenodomus lingam/Leptosphaeria maculans species complex</taxon>
    </lineage>
</organism>
<feature type="chain" id="PRO_5003194260" evidence="1">
    <location>
        <begin position="17"/>
        <end position="237"/>
    </location>
</feature>
<feature type="signal peptide" evidence="1">
    <location>
        <begin position="1"/>
        <end position="16"/>
    </location>
</feature>
<dbReference type="InterPro" id="IPR025649">
    <property type="entry name" value="DUF4360"/>
</dbReference>
<dbReference type="eggNOG" id="ENOG502S0H4">
    <property type="taxonomic scope" value="Eukaryota"/>
</dbReference>
<gene>
    <name evidence="2" type="ORF">LEMA_P069250.1</name>
</gene>
<protein>
    <submittedName>
        <fullName evidence="2">Predicted protein</fullName>
    </submittedName>
</protein>
<evidence type="ECO:0000313" key="3">
    <source>
        <dbReference type="Proteomes" id="UP000002668"/>
    </source>
</evidence>
<dbReference type="VEuPathDB" id="FungiDB:LEMA_P069250.1"/>
<dbReference type="EMBL" id="FP929072">
    <property type="protein sequence ID" value="CBX91417.1"/>
    <property type="molecule type" value="Genomic_DNA"/>
</dbReference>
<dbReference type="Proteomes" id="UP000002668">
    <property type="component" value="Genome"/>
</dbReference>
<dbReference type="AlphaFoldDB" id="E4ZJY2"/>
<accession>E4ZJY2</accession>
<dbReference type="PANTHER" id="PTHR38847">
    <property type="match status" value="1"/>
</dbReference>
<keyword evidence="1" id="KW-0732">Signal</keyword>
<dbReference type="STRING" id="985895.E4ZJY2"/>
<evidence type="ECO:0000256" key="1">
    <source>
        <dbReference type="SAM" id="SignalP"/>
    </source>
</evidence>
<dbReference type="Pfam" id="PF14273">
    <property type="entry name" value="DUF4360"/>
    <property type="match status" value="1"/>
</dbReference>
<dbReference type="OMA" id="CHIEVGL"/>
<dbReference type="PANTHER" id="PTHR38847:SF1">
    <property type="entry name" value="PSEUDOURIDINE SYNTHASE RSUA_RLUA-LIKE DOMAIN-CONTAINING PROTEIN"/>
    <property type="match status" value="1"/>
</dbReference>
<reference evidence="3" key="1">
    <citation type="journal article" date="2011" name="Nat. Commun.">
        <title>Effector diversification within compartments of the Leptosphaeria maculans genome affected by Repeat-Induced Point mutations.</title>
        <authorList>
            <person name="Rouxel T."/>
            <person name="Grandaubert J."/>
            <person name="Hane J.K."/>
            <person name="Hoede C."/>
            <person name="van de Wouw A.P."/>
            <person name="Couloux A."/>
            <person name="Dominguez V."/>
            <person name="Anthouard V."/>
            <person name="Bally P."/>
            <person name="Bourras S."/>
            <person name="Cozijnsen A.J."/>
            <person name="Ciuffetti L.M."/>
            <person name="Degrave A."/>
            <person name="Dilmaghani A."/>
            <person name="Duret L."/>
            <person name="Fudal I."/>
            <person name="Goodwin S.B."/>
            <person name="Gout L."/>
            <person name="Glaser N."/>
            <person name="Linglin J."/>
            <person name="Kema G.H.J."/>
            <person name="Lapalu N."/>
            <person name="Lawrence C.B."/>
            <person name="May K."/>
            <person name="Meyer M."/>
            <person name="Ollivier B."/>
            <person name="Poulain J."/>
            <person name="Schoch C.L."/>
            <person name="Simon A."/>
            <person name="Spatafora J.W."/>
            <person name="Stachowiak A."/>
            <person name="Turgeon B.G."/>
            <person name="Tyler B.M."/>
            <person name="Vincent D."/>
            <person name="Weissenbach J."/>
            <person name="Amselem J."/>
            <person name="Quesneville H."/>
            <person name="Oliver R.P."/>
            <person name="Wincker P."/>
            <person name="Balesdent M.-H."/>
            <person name="Howlett B.J."/>
        </authorList>
    </citation>
    <scope>NUCLEOTIDE SEQUENCE [LARGE SCALE GENOMIC DNA]</scope>
    <source>
        <strain evidence="3">JN3 / isolate v23.1.3 / race Av1-4-5-6-7-8</strain>
    </source>
</reference>
<dbReference type="HOGENOM" id="CLU_083369_0_1_1"/>